<evidence type="ECO:0000256" key="1">
    <source>
        <dbReference type="ARBA" id="ARBA00022553"/>
    </source>
</evidence>
<keyword evidence="4" id="KW-0238">DNA-binding</keyword>
<dbReference type="SMART" id="SM00448">
    <property type="entry name" value="REC"/>
    <property type="match status" value="1"/>
</dbReference>
<dbReference type="CDD" id="cd17574">
    <property type="entry name" value="REC_OmpR"/>
    <property type="match status" value="1"/>
</dbReference>
<dbReference type="GO" id="GO:0000160">
    <property type="term" value="P:phosphorelay signal transduction system"/>
    <property type="evidence" value="ECO:0007669"/>
    <property type="project" value="UniProtKB-KW"/>
</dbReference>
<sequence>MQKQTKILVIDDDPDLQTVVKSVLESKSYQVVAALDGDEGLRKVVDERPDLIILDVIMPGKSGFEVCREIKTDPKYYFFSHIPVLMLTVYPDDREKMHLSMREGMTMEAEDYL</sequence>
<keyword evidence="2" id="KW-0902">Two-component regulatory system</keyword>
<evidence type="ECO:0000256" key="2">
    <source>
        <dbReference type="ARBA" id="ARBA00023012"/>
    </source>
</evidence>
<dbReference type="EMBL" id="BARV01000970">
    <property type="protein sequence ID" value="GAH90775.1"/>
    <property type="molecule type" value="Genomic_DNA"/>
</dbReference>
<dbReference type="GO" id="GO:0003677">
    <property type="term" value="F:DNA binding"/>
    <property type="evidence" value="ECO:0007669"/>
    <property type="project" value="UniProtKB-KW"/>
</dbReference>
<organism evidence="7">
    <name type="scientific">marine sediment metagenome</name>
    <dbReference type="NCBI Taxonomy" id="412755"/>
    <lineage>
        <taxon>unclassified sequences</taxon>
        <taxon>metagenomes</taxon>
        <taxon>ecological metagenomes</taxon>
    </lineage>
</organism>
<evidence type="ECO:0000256" key="3">
    <source>
        <dbReference type="ARBA" id="ARBA00023015"/>
    </source>
</evidence>
<dbReference type="FunFam" id="3.40.50.2300:FF:000001">
    <property type="entry name" value="DNA-binding response regulator PhoB"/>
    <property type="match status" value="1"/>
</dbReference>
<gene>
    <name evidence="7" type="ORF">S06H3_03093</name>
</gene>
<dbReference type="Gene3D" id="3.40.50.2300">
    <property type="match status" value="1"/>
</dbReference>
<dbReference type="PANTHER" id="PTHR44591">
    <property type="entry name" value="STRESS RESPONSE REGULATOR PROTEIN 1"/>
    <property type="match status" value="1"/>
</dbReference>
<proteinExistence type="predicted"/>
<evidence type="ECO:0000256" key="5">
    <source>
        <dbReference type="ARBA" id="ARBA00023163"/>
    </source>
</evidence>
<comment type="caution">
    <text evidence="7">The sequence shown here is derived from an EMBL/GenBank/DDBJ whole genome shotgun (WGS) entry which is preliminary data.</text>
</comment>
<evidence type="ECO:0000259" key="6">
    <source>
        <dbReference type="PROSITE" id="PS50110"/>
    </source>
</evidence>
<dbReference type="InterPro" id="IPR011006">
    <property type="entry name" value="CheY-like_superfamily"/>
</dbReference>
<feature type="domain" description="Response regulatory" evidence="6">
    <location>
        <begin position="6"/>
        <end position="113"/>
    </location>
</feature>
<evidence type="ECO:0000256" key="4">
    <source>
        <dbReference type="ARBA" id="ARBA00023125"/>
    </source>
</evidence>
<dbReference type="InterPro" id="IPR001789">
    <property type="entry name" value="Sig_transdc_resp-reg_receiver"/>
</dbReference>
<evidence type="ECO:0000313" key="7">
    <source>
        <dbReference type="EMBL" id="GAH90775.1"/>
    </source>
</evidence>
<name>X1KAW7_9ZZZZ</name>
<protein>
    <recommendedName>
        <fullName evidence="6">Response regulatory domain-containing protein</fullName>
    </recommendedName>
</protein>
<dbReference type="InterPro" id="IPR050595">
    <property type="entry name" value="Bact_response_regulator"/>
</dbReference>
<reference evidence="7" key="1">
    <citation type="journal article" date="2014" name="Front. Microbiol.">
        <title>High frequency of phylogenetically diverse reductive dehalogenase-homologous genes in deep subseafloor sedimentary metagenomes.</title>
        <authorList>
            <person name="Kawai M."/>
            <person name="Futagami T."/>
            <person name="Toyoda A."/>
            <person name="Takaki Y."/>
            <person name="Nishi S."/>
            <person name="Hori S."/>
            <person name="Arai W."/>
            <person name="Tsubouchi T."/>
            <person name="Morono Y."/>
            <person name="Uchiyama I."/>
            <person name="Ito T."/>
            <person name="Fujiyama A."/>
            <person name="Inagaki F."/>
            <person name="Takami H."/>
        </authorList>
    </citation>
    <scope>NUCLEOTIDE SEQUENCE</scope>
    <source>
        <strain evidence="7">Expedition CK06-06</strain>
    </source>
</reference>
<keyword evidence="5" id="KW-0804">Transcription</keyword>
<dbReference type="PROSITE" id="PS50110">
    <property type="entry name" value="RESPONSE_REGULATORY"/>
    <property type="match status" value="1"/>
</dbReference>
<keyword evidence="1" id="KW-0597">Phosphoprotein</keyword>
<dbReference type="SUPFAM" id="SSF52172">
    <property type="entry name" value="CheY-like"/>
    <property type="match status" value="1"/>
</dbReference>
<dbReference type="Pfam" id="PF00072">
    <property type="entry name" value="Response_reg"/>
    <property type="match status" value="1"/>
</dbReference>
<dbReference type="AlphaFoldDB" id="X1KAW7"/>
<keyword evidence="3" id="KW-0805">Transcription regulation</keyword>
<accession>X1KAW7</accession>
<feature type="non-terminal residue" evidence="7">
    <location>
        <position position="113"/>
    </location>
</feature>
<dbReference type="PANTHER" id="PTHR44591:SF3">
    <property type="entry name" value="RESPONSE REGULATORY DOMAIN-CONTAINING PROTEIN"/>
    <property type="match status" value="1"/>
</dbReference>